<dbReference type="Pfam" id="PF17919">
    <property type="entry name" value="RT_RNaseH_2"/>
    <property type="match status" value="1"/>
</dbReference>
<name>A0A6V7PA31_ANACO</name>
<dbReference type="InterPro" id="IPR043502">
    <property type="entry name" value="DNA/RNA_pol_sf"/>
</dbReference>
<reference evidence="2" key="1">
    <citation type="submission" date="2020-07" db="EMBL/GenBank/DDBJ databases">
        <authorList>
            <person name="Lin J."/>
        </authorList>
    </citation>
    <scope>NUCLEOTIDE SEQUENCE</scope>
</reference>
<dbReference type="SUPFAM" id="SSF56672">
    <property type="entry name" value="DNA/RNA polymerases"/>
    <property type="match status" value="1"/>
</dbReference>
<dbReference type="FunFam" id="3.30.70.270:FF:000020">
    <property type="entry name" value="Transposon Tf2-6 polyprotein-like Protein"/>
    <property type="match status" value="1"/>
</dbReference>
<evidence type="ECO:0000259" key="1">
    <source>
        <dbReference type="Pfam" id="PF17919"/>
    </source>
</evidence>
<protein>
    <recommendedName>
        <fullName evidence="1">Reverse transcriptase/retrotransposon-derived protein RNase H-like domain-containing protein</fullName>
    </recommendedName>
</protein>
<dbReference type="AlphaFoldDB" id="A0A6V7PA31"/>
<proteinExistence type="predicted"/>
<dbReference type="PANTHER" id="PTHR33064:SF40">
    <property type="entry name" value="REVERSE TRANSCRIPTASE_RETROTRANSPOSON-DERIVED PROTEIN RNASE H-LIKE DOMAIN-CONTAINING PROTEIN"/>
    <property type="match status" value="1"/>
</dbReference>
<accession>A0A6V7PA31</accession>
<dbReference type="InterPro" id="IPR043128">
    <property type="entry name" value="Rev_trsase/Diguanyl_cyclase"/>
</dbReference>
<dbReference type="Gene3D" id="3.30.70.270">
    <property type="match status" value="1"/>
</dbReference>
<dbReference type="InterPro" id="IPR041577">
    <property type="entry name" value="RT_RNaseH_2"/>
</dbReference>
<sequence length="216" mass="24338">MLYLNPTLSKRHFIESYISGLKKELVPFIDLSHPTTLEEVYEQARLHEQALSIIIRKSIDSYRTLVETFQGNSGYKVAAIGGETKPGYQRPTNRKCFFGQKQVEFLGHIISKEGAATDPAKVEAIKSWPIPATVKELTGFLGLTGYYRRFIKGYDGISKPLTELLKNDNFGWNEEAIKAFEKLKEVMSTTPVLAMPDHSKPYTLEVDACGNGKERC</sequence>
<feature type="domain" description="Reverse transcriptase/retrotransposon-derived protein RNase H-like" evidence="1">
    <location>
        <begin position="172"/>
        <end position="212"/>
    </location>
</feature>
<dbReference type="EMBL" id="LR862146">
    <property type="protein sequence ID" value="CAD1827710.1"/>
    <property type="molecule type" value="Genomic_DNA"/>
</dbReference>
<organism evidence="2">
    <name type="scientific">Ananas comosus var. bracteatus</name>
    <name type="common">red pineapple</name>
    <dbReference type="NCBI Taxonomy" id="296719"/>
    <lineage>
        <taxon>Eukaryota</taxon>
        <taxon>Viridiplantae</taxon>
        <taxon>Streptophyta</taxon>
        <taxon>Embryophyta</taxon>
        <taxon>Tracheophyta</taxon>
        <taxon>Spermatophyta</taxon>
        <taxon>Magnoliopsida</taxon>
        <taxon>Liliopsida</taxon>
        <taxon>Poales</taxon>
        <taxon>Bromeliaceae</taxon>
        <taxon>Bromelioideae</taxon>
        <taxon>Ananas</taxon>
    </lineage>
</organism>
<gene>
    <name evidence="2" type="ORF">CB5_LOCUS10921</name>
</gene>
<evidence type="ECO:0000313" key="2">
    <source>
        <dbReference type="EMBL" id="CAD1827710.1"/>
    </source>
</evidence>
<dbReference type="InterPro" id="IPR051320">
    <property type="entry name" value="Viral_Replic_Matur_Polypro"/>
</dbReference>
<dbReference type="PANTHER" id="PTHR33064">
    <property type="entry name" value="POL PROTEIN"/>
    <property type="match status" value="1"/>
</dbReference>